<evidence type="ECO:0000256" key="6">
    <source>
        <dbReference type="ARBA" id="ARBA00022692"/>
    </source>
</evidence>
<keyword evidence="7" id="KW-0418">Kinase</keyword>
<dbReference type="SUPFAM" id="SSF47384">
    <property type="entry name" value="Homodimeric domain of signal transducing histidine kinase"/>
    <property type="match status" value="1"/>
</dbReference>
<keyword evidence="8 11" id="KW-1133">Transmembrane helix</keyword>
<dbReference type="InterPro" id="IPR036890">
    <property type="entry name" value="HATPase_C_sf"/>
</dbReference>
<dbReference type="InterPro" id="IPR050428">
    <property type="entry name" value="TCS_sensor_his_kinase"/>
</dbReference>
<dbReference type="PRINTS" id="PR00344">
    <property type="entry name" value="BCTRLSENSOR"/>
</dbReference>
<keyword evidence="5" id="KW-0808">Transferase</keyword>
<comment type="subcellular location">
    <subcellularLocation>
        <location evidence="2">Membrane</location>
    </subcellularLocation>
</comment>
<evidence type="ECO:0000256" key="5">
    <source>
        <dbReference type="ARBA" id="ARBA00022679"/>
    </source>
</evidence>
<keyword evidence="14" id="KW-0067">ATP-binding</keyword>
<dbReference type="Gene3D" id="1.10.287.130">
    <property type="match status" value="1"/>
</dbReference>
<dbReference type="Gene3D" id="3.30.565.10">
    <property type="entry name" value="Histidine kinase-like ATPase, C-terminal domain"/>
    <property type="match status" value="1"/>
</dbReference>
<dbReference type="EC" id="2.7.13.3" evidence="3"/>
<keyword evidence="14" id="KW-0547">Nucleotide-binding</keyword>
<dbReference type="EMBL" id="AQPF01000005">
    <property type="protein sequence ID" value="KAF0807055.1"/>
    <property type="molecule type" value="Genomic_DNA"/>
</dbReference>
<name>A0ABQ6YAU3_9GAMM</name>
<evidence type="ECO:0000256" key="8">
    <source>
        <dbReference type="ARBA" id="ARBA00022989"/>
    </source>
</evidence>
<dbReference type="InterPro" id="IPR036097">
    <property type="entry name" value="HisK_dim/P_sf"/>
</dbReference>
<dbReference type="PANTHER" id="PTHR45436:SF5">
    <property type="entry name" value="SENSOR HISTIDINE KINASE TRCS"/>
    <property type="match status" value="1"/>
</dbReference>
<dbReference type="GO" id="GO:0005524">
    <property type="term" value="F:ATP binding"/>
    <property type="evidence" value="ECO:0007669"/>
    <property type="project" value="UniProtKB-KW"/>
</dbReference>
<dbReference type="InterPro" id="IPR004358">
    <property type="entry name" value="Sig_transdc_His_kin-like_C"/>
</dbReference>
<feature type="domain" description="HAMP" evidence="13">
    <location>
        <begin position="177"/>
        <end position="228"/>
    </location>
</feature>
<evidence type="ECO:0000313" key="15">
    <source>
        <dbReference type="Proteomes" id="UP000771797"/>
    </source>
</evidence>
<dbReference type="Pfam" id="PF02518">
    <property type="entry name" value="HATPase_c"/>
    <property type="match status" value="1"/>
</dbReference>
<feature type="domain" description="Histidine kinase" evidence="12">
    <location>
        <begin position="236"/>
        <end position="438"/>
    </location>
</feature>
<dbReference type="PROSITE" id="PS50885">
    <property type="entry name" value="HAMP"/>
    <property type="match status" value="1"/>
</dbReference>
<evidence type="ECO:0000259" key="12">
    <source>
        <dbReference type="PROSITE" id="PS50109"/>
    </source>
</evidence>
<feature type="transmembrane region" description="Helical" evidence="11">
    <location>
        <begin position="156"/>
        <end position="175"/>
    </location>
</feature>
<comment type="catalytic activity">
    <reaction evidence="1">
        <text>ATP + protein L-histidine = ADP + protein N-phospho-L-histidine.</text>
        <dbReference type="EC" id="2.7.13.3"/>
    </reaction>
</comment>
<evidence type="ECO:0000256" key="7">
    <source>
        <dbReference type="ARBA" id="ARBA00022777"/>
    </source>
</evidence>
<keyword evidence="10 11" id="KW-0472">Membrane</keyword>
<evidence type="ECO:0000256" key="2">
    <source>
        <dbReference type="ARBA" id="ARBA00004370"/>
    </source>
</evidence>
<keyword evidence="15" id="KW-1185">Reference proteome</keyword>
<evidence type="ECO:0000256" key="9">
    <source>
        <dbReference type="ARBA" id="ARBA00023012"/>
    </source>
</evidence>
<dbReference type="Proteomes" id="UP000771797">
    <property type="component" value="Unassembled WGS sequence"/>
</dbReference>
<evidence type="ECO:0000313" key="14">
    <source>
        <dbReference type="EMBL" id="KAF0807055.1"/>
    </source>
</evidence>
<keyword evidence="6 11" id="KW-0812">Transmembrane</keyword>
<evidence type="ECO:0000256" key="10">
    <source>
        <dbReference type="ARBA" id="ARBA00023136"/>
    </source>
</evidence>
<accession>A0ABQ6YAU3</accession>
<evidence type="ECO:0000256" key="11">
    <source>
        <dbReference type="SAM" id="Phobius"/>
    </source>
</evidence>
<sequence length="438" mass="49062">MTSIAGRLGVSLFVSLLLAGILVGQGALWWLDQRQRQVMTASLRDEAVSVLAAISQGPSGLQLEQPMLDPAYRQPFSGRYFTVSFDDHIWRSRSLWDQRMADTESLGLDNELVPGPDGQQLLRYRGDYEIHGRKLAIVVAQDYTPQLENFRNTRSVSLLAWVLILSGLAAAQLWLIRRGLRPLNEARRQIEQLGDGERTELDCDVPTELRPLVQEVNRLLGHTDQQLRRSRHAIGDLGHALKTPLAVLRNRCDANLLRDHPDLYRLLDEQLAQVEDTVRRALNRARVAAGATPGTLFHPDQDLVALRDTMIQVYGDRCRIELIGTELPPQPVERDDMLEVLGNLMDNACKWARGRVLVRLWREPDALWLSVEDDGPGIEPGRRDQVIRRGERLDQRVAGHGLGLAIVSDTAEAYGGELTLGHSAALGGLIARVCWPLR</sequence>
<dbReference type="InterPro" id="IPR003594">
    <property type="entry name" value="HATPase_dom"/>
</dbReference>
<keyword evidence="4" id="KW-0597">Phosphoprotein</keyword>
<dbReference type="SUPFAM" id="SSF55874">
    <property type="entry name" value="ATPase domain of HSP90 chaperone/DNA topoisomerase II/histidine kinase"/>
    <property type="match status" value="1"/>
</dbReference>
<comment type="caution">
    <text evidence="14">The sequence shown here is derived from an EMBL/GenBank/DDBJ whole genome shotgun (WGS) entry which is preliminary data.</text>
</comment>
<dbReference type="PROSITE" id="PS50109">
    <property type="entry name" value="HIS_KIN"/>
    <property type="match status" value="1"/>
</dbReference>
<keyword evidence="9" id="KW-0902">Two-component regulatory system</keyword>
<dbReference type="InterPro" id="IPR003660">
    <property type="entry name" value="HAMP_dom"/>
</dbReference>
<evidence type="ECO:0000256" key="1">
    <source>
        <dbReference type="ARBA" id="ARBA00000085"/>
    </source>
</evidence>
<protein>
    <recommendedName>
        <fullName evidence="3">histidine kinase</fullName>
        <ecNumber evidence="3">2.7.13.3</ecNumber>
    </recommendedName>
</protein>
<evidence type="ECO:0000259" key="13">
    <source>
        <dbReference type="PROSITE" id="PS50885"/>
    </source>
</evidence>
<dbReference type="Pfam" id="PF00672">
    <property type="entry name" value="HAMP"/>
    <property type="match status" value="1"/>
</dbReference>
<organism evidence="14 15">
    <name type="scientific">Alcanivorax xiamenensis</name>
    <dbReference type="NCBI Taxonomy" id="1177156"/>
    <lineage>
        <taxon>Bacteria</taxon>
        <taxon>Pseudomonadati</taxon>
        <taxon>Pseudomonadota</taxon>
        <taxon>Gammaproteobacteria</taxon>
        <taxon>Oceanospirillales</taxon>
        <taxon>Alcanivoracaceae</taxon>
        <taxon>Alcanivorax</taxon>
    </lineage>
</organism>
<dbReference type="InterPro" id="IPR005467">
    <property type="entry name" value="His_kinase_dom"/>
</dbReference>
<dbReference type="SMART" id="SM00387">
    <property type="entry name" value="HATPase_c"/>
    <property type="match status" value="1"/>
</dbReference>
<reference evidence="14 15" key="1">
    <citation type="submission" date="2012-09" db="EMBL/GenBank/DDBJ databases">
        <title>Genome Sequence of alkane-degrading Bacterium Alcanivorax sp. 6-D-6.</title>
        <authorList>
            <person name="Lai Q."/>
            <person name="Shao Z."/>
        </authorList>
    </citation>
    <scope>NUCLEOTIDE SEQUENCE [LARGE SCALE GENOMIC DNA]</scope>
    <source>
        <strain evidence="14 15">6-D-6</strain>
    </source>
</reference>
<dbReference type="RefSeq" id="WP_133490578.1">
    <property type="nucleotide sequence ID" value="NZ_AQPF01000005.1"/>
</dbReference>
<evidence type="ECO:0000256" key="3">
    <source>
        <dbReference type="ARBA" id="ARBA00012438"/>
    </source>
</evidence>
<evidence type="ECO:0000256" key="4">
    <source>
        <dbReference type="ARBA" id="ARBA00022553"/>
    </source>
</evidence>
<dbReference type="PANTHER" id="PTHR45436">
    <property type="entry name" value="SENSOR HISTIDINE KINASE YKOH"/>
    <property type="match status" value="1"/>
</dbReference>
<feature type="transmembrane region" description="Helical" evidence="11">
    <location>
        <begin position="12"/>
        <end position="31"/>
    </location>
</feature>
<proteinExistence type="predicted"/>
<gene>
    <name evidence="14" type="ORF">A6D6_01054</name>
</gene>